<dbReference type="EMBL" id="CAJVPY010055554">
    <property type="protein sequence ID" value="CAG8817659.1"/>
    <property type="molecule type" value="Genomic_DNA"/>
</dbReference>
<sequence length="79" mass="9454">RVFEYSQLNIVYKIPDDNQIILDLVKIFRKRSDEMEKNHKKVDNSVEKEIISPSDTLKSLENIYTFLFQQESANEYIKL</sequence>
<keyword evidence="2" id="KW-1185">Reference proteome</keyword>
<name>A0A9N9KC51_9GLOM</name>
<evidence type="ECO:0000313" key="1">
    <source>
        <dbReference type="EMBL" id="CAG8817659.1"/>
    </source>
</evidence>
<comment type="caution">
    <text evidence="1">The sequence shown here is derived from an EMBL/GenBank/DDBJ whole genome shotgun (WGS) entry which is preliminary data.</text>
</comment>
<dbReference type="AlphaFoldDB" id="A0A9N9KC51"/>
<feature type="non-terminal residue" evidence="1">
    <location>
        <position position="1"/>
    </location>
</feature>
<dbReference type="Proteomes" id="UP000789405">
    <property type="component" value="Unassembled WGS sequence"/>
</dbReference>
<organism evidence="1 2">
    <name type="scientific">Dentiscutata erythropus</name>
    <dbReference type="NCBI Taxonomy" id="1348616"/>
    <lineage>
        <taxon>Eukaryota</taxon>
        <taxon>Fungi</taxon>
        <taxon>Fungi incertae sedis</taxon>
        <taxon>Mucoromycota</taxon>
        <taxon>Glomeromycotina</taxon>
        <taxon>Glomeromycetes</taxon>
        <taxon>Diversisporales</taxon>
        <taxon>Gigasporaceae</taxon>
        <taxon>Dentiscutata</taxon>
    </lineage>
</organism>
<gene>
    <name evidence="1" type="ORF">DERYTH_LOCUS26477</name>
</gene>
<accession>A0A9N9KC51</accession>
<protein>
    <submittedName>
        <fullName evidence="1">1911_t:CDS:1</fullName>
    </submittedName>
</protein>
<feature type="non-terminal residue" evidence="1">
    <location>
        <position position="79"/>
    </location>
</feature>
<evidence type="ECO:0000313" key="2">
    <source>
        <dbReference type="Proteomes" id="UP000789405"/>
    </source>
</evidence>
<dbReference type="OrthoDB" id="2428958at2759"/>
<proteinExistence type="predicted"/>
<reference evidence="1" key="1">
    <citation type="submission" date="2021-06" db="EMBL/GenBank/DDBJ databases">
        <authorList>
            <person name="Kallberg Y."/>
            <person name="Tangrot J."/>
            <person name="Rosling A."/>
        </authorList>
    </citation>
    <scope>NUCLEOTIDE SEQUENCE</scope>
    <source>
        <strain evidence="1">MA453B</strain>
    </source>
</reference>